<dbReference type="GO" id="GO:0005634">
    <property type="term" value="C:nucleus"/>
    <property type="evidence" value="ECO:0007669"/>
    <property type="project" value="UniProtKB-SubCell"/>
</dbReference>
<feature type="domain" description="AP2/ERF" evidence="7">
    <location>
        <begin position="238"/>
        <end position="296"/>
    </location>
</feature>
<dbReference type="InterPro" id="IPR036955">
    <property type="entry name" value="AP2/ERF_dom_sf"/>
</dbReference>
<protein>
    <recommendedName>
        <fullName evidence="7">AP2/ERF domain-containing protein</fullName>
    </recommendedName>
</protein>
<dbReference type="OrthoDB" id="670255at2759"/>
<dbReference type="InterPro" id="IPR044808">
    <property type="entry name" value="ERF_plant"/>
</dbReference>
<evidence type="ECO:0000256" key="5">
    <source>
        <dbReference type="ARBA" id="ARBA00023242"/>
    </source>
</evidence>
<dbReference type="PANTHER" id="PTHR31190:SF314">
    <property type="entry name" value="ETHYLENE-RESPONSIVE TRANSCRIPTION FACTOR ERF094"/>
    <property type="match status" value="1"/>
</dbReference>
<keyword evidence="9" id="KW-1185">Reference proteome</keyword>
<dbReference type="GO" id="GO:0003700">
    <property type="term" value="F:DNA-binding transcription factor activity"/>
    <property type="evidence" value="ECO:0007669"/>
    <property type="project" value="InterPro"/>
</dbReference>
<evidence type="ECO:0000313" key="8">
    <source>
        <dbReference type="EMBL" id="URD91456.1"/>
    </source>
</evidence>
<dbReference type="GO" id="GO:0003677">
    <property type="term" value="F:DNA binding"/>
    <property type="evidence" value="ECO:0007669"/>
    <property type="project" value="UniProtKB-KW"/>
</dbReference>
<gene>
    <name evidence="8" type="ORF">MUK42_27094</name>
</gene>
<dbReference type="GO" id="GO:0009873">
    <property type="term" value="P:ethylene-activated signaling pathway"/>
    <property type="evidence" value="ECO:0007669"/>
    <property type="project" value="InterPro"/>
</dbReference>
<dbReference type="Gene3D" id="3.30.730.10">
    <property type="entry name" value="AP2/ERF domain"/>
    <property type="match status" value="1"/>
</dbReference>
<comment type="subcellular location">
    <subcellularLocation>
        <location evidence="1">Nucleus</location>
    </subcellularLocation>
</comment>
<feature type="region of interest" description="Disordered" evidence="6">
    <location>
        <begin position="162"/>
        <end position="187"/>
    </location>
</feature>
<keyword evidence="5" id="KW-0539">Nucleus</keyword>
<evidence type="ECO:0000259" key="7">
    <source>
        <dbReference type="PROSITE" id="PS51032"/>
    </source>
</evidence>
<dbReference type="CDD" id="cd00018">
    <property type="entry name" value="AP2"/>
    <property type="match status" value="1"/>
</dbReference>
<dbReference type="FunFam" id="3.30.730.10:FF:000001">
    <property type="entry name" value="Ethylene-responsive transcription factor 2"/>
    <property type="match status" value="1"/>
</dbReference>
<name>A0A9E7JSZ6_9LILI</name>
<evidence type="ECO:0000256" key="1">
    <source>
        <dbReference type="ARBA" id="ARBA00004123"/>
    </source>
</evidence>
<evidence type="ECO:0000256" key="3">
    <source>
        <dbReference type="ARBA" id="ARBA00023125"/>
    </source>
</evidence>
<accession>A0A9E7JSZ6</accession>
<dbReference type="InterPro" id="IPR016177">
    <property type="entry name" value="DNA-bd_dom_sf"/>
</dbReference>
<sequence>MVGKRHLPIGGGIRDLRGGPIRSVRPLHVGRHIESRHCCLARKSGPPVAVGCDHPPLGLYLIPPSGRARAGLVTSPSFVSSRRRTSAAHVSAPSTPGPAPDEANNKNPRLPVLCASLGQTCLALFCSSLSCLFDPLRYISSPPLRFLTLDSEPDEPGVHLMDPSNLHCRSHDEFSSESSGRSPDSLPFNVNDSDEMVLFDMLAEATAPMPDEARDGEAESKSRDEEGLLRRRTPEDRCYRGVRKRPWGKFAAEIRDSTRNGIRVWLGTFDTAEAAALAYDQAALSMRGQLAVLNFPVERVQASLRELDWGKDDCSPVMALKKKHSLRRRRSSSIKDNVAPTRIPNVLELEDLGADYLEELLSVSEPSKPW</sequence>
<dbReference type="PROSITE" id="PS51032">
    <property type="entry name" value="AP2_ERF"/>
    <property type="match status" value="1"/>
</dbReference>
<evidence type="ECO:0000256" key="2">
    <source>
        <dbReference type="ARBA" id="ARBA00023015"/>
    </source>
</evidence>
<dbReference type="PANTHER" id="PTHR31190">
    <property type="entry name" value="DNA-BINDING DOMAIN"/>
    <property type="match status" value="1"/>
</dbReference>
<feature type="region of interest" description="Disordered" evidence="6">
    <location>
        <begin position="208"/>
        <end position="230"/>
    </location>
</feature>
<dbReference type="SMART" id="SM00380">
    <property type="entry name" value="AP2"/>
    <property type="match status" value="1"/>
</dbReference>
<evidence type="ECO:0000313" key="9">
    <source>
        <dbReference type="Proteomes" id="UP001055439"/>
    </source>
</evidence>
<feature type="region of interest" description="Disordered" evidence="6">
    <location>
        <begin position="75"/>
        <end position="105"/>
    </location>
</feature>
<feature type="compositionally biased region" description="Basic and acidic residues" evidence="6">
    <location>
        <begin position="211"/>
        <end position="230"/>
    </location>
</feature>
<dbReference type="AlphaFoldDB" id="A0A9E7JSZ6"/>
<proteinExistence type="predicted"/>
<dbReference type="Proteomes" id="UP001055439">
    <property type="component" value="Chromosome 2"/>
</dbReference>
<keyword evidence="4" id="KW-0804">Transcription</keyword>
<dbReference type="Pfam" id="PF00847">
    <property type="entry name" value="AP2"/>
    <property type="match status" value="1"/>
</dbReference>
<keyword evidence="3" id="KW-0238">DNA-binding</keyword>
<evidence type="ECO:0000256" key="4">
    <source>
        <dbReference type="ARBA" id="ARBA00023163"/>
    </source>
</evidence>
<dbReference type="SUPFAM" id="SSF54171">
    <property type="entry name" value="DNA-binding domain"/>
    <property type="match status" value="1"/>
</dbReference>
<keyword evidence="2" id="KW-0805">Transcription regulation</keyword>
<dbReference type="EMBL" id="CP097504">
    <property type="protein sequence ID" value="URD91456.1"/>
    <property type="molecule type" value="Genomic_DNA"/>
</dbReference>
<dbReference type="PRINTS" id="PR00367">
    <property type="entry name" value="ETHRSPELEMNT"/>
</dbReference>
<evidence type="ECO:0000256" key="6">
    <source>
        <dbReference type="SAM" id="MobiDB-lite"/>
    </source>
</evidence>
<organism evidence="8 9">
    <name type="scientific">Musa troglodytarum</name>
    <name type="common">fe'i banana</name>
    <dbReference type="NCBI Taxonomy" id="320322"/>
    <lineage>
        <taxon>Eukaryota</taxon>
        <taxon>Viridiplantae</taxon>
        <taxon>Streptophyta</taxon>
        <taxon>Embryophyta</taxon>
        <taxon>Tracheophyta</taxon>
        <taxon>Spermatophyta</taxon>
        <taxon>Magnoliopsida</taxon>
        <taxon>Liliopsida</taxon>
        <taxon>Zingiberales</taxon>
        <taxon>Musaceae</taxon>
        <taxon>Musa</taxon>
    </lineage>
</organism>
<reference evidence="8" key="1">
    <citation type="submission" date="2022-05" db="EMBL/GenBank/DDBJ databases">
        <title>The Musa troglodytarum L. genome provides insights into the mechanism of non-climacteric behaviour and enrichment of carotenoids.</title>
        <authorList>
            <person name="Wang J."/>
        </authorList>
    </citation>
    <scope>NUCLEOTIDE SEQUENCE</scope>
    <source>
        <tissue evidence="8">Leaf</tissue>
    </source>
</reference>
<dbReference type="InterPro" id="IPR001471">
    <property type="entry name" value="AP2/ERF_dom"/>
</dbReference>